<dbReference type="InterPro" id="IPR005502">
    <property type="entry name" value="Ribosyl_crysJ1"/>
</dbReference>
<protein>
    <recommendedName>
        <fullName evidence="17">ADP-ribosylhydrolase ARH3</fullName>
        <ecNumber evidence="7">3.2.1.143</ecNumber>
    </recommendedName>
    <alternativeName>
        <fullName evidence="18">ADP-ribose glycohydrolase ARH3</fullName>
    </alternativeName>
    <alternativeName>
        <fullName evidence="19">ADP-ribosylhydrolase 3</fullName>
    </alternativeName>
    <alternativeName>
        <fullName evidence="22">O-acetyl-ADP-ribose deacetylase ARH3</fullName>
    </alternativeName>
    <alternativeName>
        <fullName evidence="23">Poly(ADP-ribose) glycohydrolase ARH3</fullName>
    </alternativeName>
    <alternativeName>
        <fullName evidence="21">[Protein ADP-ribosylarginine] hydrolase-like protein 2</fullName>
    </alternativeName>
    <alternativeName>
        <fullName evidence="20">[Protein ADP-ribosylserine] hydrolase</fullName>
    </alternativeName>
</protein>
<evidence type="ECO:0000256" key="16">
    <source>
        <dbReference type="ARBA" id="ARBA00023242"/>
    </source>
</evidence>
<feature type="binding site" evidence="25">
    <location>
        <position position="324"/>
    </location>
    <ligand>
        <name>Mg(2+)</name>
        <dbReference type="ChEBI" id="CHEBI:18420"/>
        <label>1</label>
    </ligand>
</feature>
<evidence type="ECO:0000256" key="13">
    <source>
        <dbReference type="ARBA" id="ARBA00022842"/>
    </source>
</evidence>
<dbReference type="GO" id="GO:0004649">
    <property type="term" value="F:poly(ADP-ribose) glycohydrolase activity"/>
    <property type="evidence" value="ECO:0007669"/>
    <property type="project" value="UniProtKB-EC"/>
</dbReference>
<dbReference type="FunFam" id="1.10.4080.10:FF:000001">
    <property type="entry name" value="ADP-ribose glycohydrolase ARH3"/>
    <property type="match status" value="1"/>
</dbReference>
<evidence type="ECO:0000256" key="23">
    <source>
        <dbReference type="ARBA" id="ARBA00043193"/>
    </source>
</evidence>
<dbReference type="GO" id="GO:0006281">
    <property type="term" value="P:DNA repair"/>
    <property type="evidence" value="ECO:0007669"/>
    <property type="project" value="UniProtKB-KW"/>
</dbReference>
<evidence type="ECO:0000256" key="19">
    <source>
        <dbReference type="ARBA" id="ARBA00042471"/>
    </source>
</evidence>
<evidence type="ECO:0000256" key="2">
    <source>
        <dbReference type="ARBA" id="ARBA00004286"/>
    </source>
</evidence>
<keyword evidence="14" id="KW-0496">Mitochondrion</keyword>
<comment type="subcellular location">
    <subcellularLocation>
        <location evidence="2">Chromosome</location>
    </subcellularLocation>
    <subcellularLocation>
        <location evidence="4">Cytoplasm</location>
    </subcellularLocation>
    <subcellularLocation>
        <location evidence="3">Mitochondrion matrix</location>
    </subcellularLocation>
    <subcellularLocation>
        <location evidence="1">Nucleus</location>
    </subcellularLocation>
</comment>
<dbReference type="GeneID" id="111100902"/>
<evidence type="ECO:0000256" key="22">
    <source>
        <dbReference type="ARBA" id="ARBA00043187"/>
    </source>
</evidence>
<dbReference type="GO" id="GO:0005634">
    <property type="term" value="C:nucleus"/>
    <property type="evidence" value="ECO:0007669"/>
    <property type="project" value="UniProtKB-SubCell"/>
</dbReference>
<organism evidence="27 28">
    <name type="scientific">Crassostrea virginica</name>
    <name type="common">Eastern oyster</name>
    <dbReference type="NCBI Taxonomy" id="6565"/>
    <lineage>
        <taxon>Eukaryota</taxon>
        <taxon>Metazoa</taxon>
        <taxon>Spiralia</taxon>
        <taxon>Lophotrochozoa</taxon>
        <taxon>Mollusca</taxon>
        <taxon>Bivalvia</taxon>
        <taxon>Autobranchia</taxon>
        <taxon>Pteriomorphia</taxon>
        <taxon>Ostreida</taxon>
        <taxon>Ostreoidea</taxon>
        <taxon>Ostreidae</taxon>
        <taxon>Crassostrea</taxon>
    </lineage>
</organism>
<feature type="binding site" evidence="25">
    <location>
        <position position="76"/>
    </location>
    <ligand>
        <name>Mg(2+)</name>
        <dbReference type="ChEBI" id="CHEBI:18420"/>
        <label>1</label>
    </ligand>
</feature>
<dbReference type="GO" id="GO:0005694">
    <property type="term" value="C:chromosome"/>
    <property type="evidence" value="ECO:0007669"/>
    <property type="project" value="UniProtKB-SubCell"/>
</dbReference>
<evidence type="ECO:0000256" key="24">
    <source>
        <dbReference type="ARBA" id="ARBA00049015"/>
    </source>
</evidence>
<dbReference type="Gene3D" id="1.10.4080.10">
    <property type="entry name" value="ADP-ribosylation/Crystallin J1"/>
    <property type="match status" value="1"/>
</dbReference>
<dbReference type="InterPro" id="IPR036705">
    <property type="entry name" value="Ribosyl_crysJ1_sf"/>
</dbReference>
<dbReference type="AlphaFoldDB" id="A0A8B8ACA3"/>
<dbReference type="OrthoDB" id="410104at2759"/>
<feature type="binding site" evidence="25">
    <location>
        <position position="323"/>
    </location>
    <ligand>
        <name>Mg(2+)</name>
        <dbReference type="ChEBI" id="CHEBI:18420"/>
        <label>1</label>
    </ligand>
</feature>
<keyword evidence="16" id="KW-0539">Nucleus</keyword>
<feature type="region of interest" description="Disordered" evidence="26">
    <location>
        <begin position="224"/>
        <end position="246"/>
    </location>
</feature>
<evidence type="ECO:0000256" key="9">
    <source>
        <dbReference type="ARBA" id="ARBA00022490"/>
    </source>
</evidence>
<evidence type="ECO:0000256" key="5">
    <source>
        <dbReference type="ARBA" id="ARBA00010702"/>
    </source>
</evidence>
<evidence type="ECO:0000256" key="6">
    <source>
        <dbReference type="ARBA" id="ARBA00011245"/>
    </source>
</evidence>
<keyword evidence="13 25" id="KW-0460">Magnesium</keyword>
<dbReference type="PANTHER" id="PTHR16222:SF24">
    <property type="entry name" value="ADP-RIBOSYLHYDROLASE ARH3"/>
    <property type="match status" value="1"/>
</dbReference>
<evidence type="ECO:0000256" key="4">
    <source>
        <dbReference type="ARBA" id="ARBA00004496"/>
    </source>
</evidence>
<feature type="binding site" evidence="25">
    <location>
        <position position="77"/>
    </location>
    <ligand>
        <name>Mg(2+)</name>
        <dbReference type="ChEBI" id="CHEBI:18420"/>
        <label>1</label>
    </ligand>
</feature>
<evidence type="ECO:0000256" key="8">
    <source>
        <dbReference type="ARBA" id="ARBA00022454"/>
    </source>
</evidence>
<evidence type="ECO:0000256" key="7">
    <source>
        <dbReference type="ARBA" id="ARBA00012255"/>
    </source>
</evidence>
<dbReference type="Proteomes" id="UP000694844">
    <property type="component" value="Chromosome 6"/>
</dbReference>
<name>A0A8B8ACA3_CRAVI</name>
<keyword evidence="11" id="KW-0227">DNA damage</keyword>
<keyword evidence="8" id="KW-0158">Chromosome</keyword>
<reference evidence="28" key="1">
    <citation type="submission" date="2025-08" db="UniProtKB">
        <authorList>
            <consortium name="RefSeq"/>
        </authorList>
    </citation>
    <scope>IDENTIFICATION</scope>
    <source>
        <tissue evidence="28">Whole sample</tissue>
    </source>
</reference>
<dbReference type="PANTHER" id="PTHR16222">
    <property type="entry name" value="ADP-RIBOSYLGLYCOHYDROLASE"/>
    <property type="match status" value="1"/>
</dbReference>
<dbReference type="GO" id="GO:0046872">
    <property type="term" value="F:metal ion binding"/>
    <property type="evidence" value="ECO:0007669"/>
    <property type="project" value="UniProtKB-KW"/>
</dbReference>
<comment type="subunit">
    <text evidence="6">Monomer.</text>
</comment>
<sequence length="370" mass="40550">MSGIISKEVLLSKFKGALVGAVLGDCIGSLFEGLWAKSIHVEKVLQNIGQLESAYDAEKDAKKPEKQHKLLWDYTDDTAMARSVAMSLIENKGLNPSHLAQLFSEEYFANPYRGYGGGIITVFTKLRDTEYSDPYKPASEQFDGAGSYGNGGAMRIVPAPLFAYKQNDVEKLTELVEQITKITHSHPSAVDGAIFQSFAVDQALRGPEEVNIGSFCDELQRRIREREESEAQESEVTRDQCTSPSEYPYASIVDDIRKYASQDSLPSEEEISENLGTDISAYRSVPAAVYSFLRATKPIDKLQDRNSFEKTIILAITLGGDTDTIATMAGAIAGACYGIEAIPKSWQAGCEAVDDALKFAEQLHQLSVSD</sequence>
<gene>
    <name evidence="28" type="primary">LOC111100902</name>
</gene>
<feature type="binding site" evidence="25">
    <location>
        <position position="75"/>
    </location>
    <ligand>
        <name>Mg(2+)</name>
        <dbReference type="ChEBI" id="CHEBI:18420"/>
        <label>1</label>
    </ligand>
</feature>
<dbReference type="GO" id="GO:0140290">
    <property type="term" value="P:peptidyl-serine ADP-deribosylation"/>
    <property type="evidence" value="ECO:0007669"/>
    <property type="project" value="UniProtKB-ARBA"/>
</dbReference>
<evidence type="ECO:0000256" key="25">
    <source>
        <dbReference type="PIRSR" id="PIRSR605502-1"/>
    </source>
</evidence>
<dbReference type="Pfam" id="PF03747">
    <property type="entry name" value="ADP_ribosyl_GH"/>
    <property type="match status" value="1"/>
</dbReference>
<comment type="similarity">
    <text evidence="5">Belongs to the ADP-ribosylglycohydrolase family.</text>
</comment>
<keyword evidence="15" id="KW-0234">DNA repair</keyword>
<keyword evidence="27" id="KW-1185">Reference proteome</keyword>
<evidence type="ECO:0000313" key="28">
    <source>
        <dbReference type="RefSeq" id="XP_022288780.1"/>
    </source>
</evidence>
<dbReference type="RefSeq" id="XP_022288780.1">
    <property type="nucleotide sequence ID" value="XM_022433072.1"/>
</dbReference>
<dbReference type="GO" id="GO:0005759">
    <property type="term" value="C:mitochondrial matrix"/>
    <property type="evidence" value="ECO:0007669"/>
    <property type="project" value="UniProtKB-SubCell"/>
</dbReference>
<evidence type="ECO:0000256" key="21">
    <source>
        <dbReference type="ARBA" id="ARBA00042850"/>
    </source>
</evidence>
<dbReference type="InterPro" id="IPR050792">
    <property type="entry name" value="ADP-ribosylglycohydrolase"/>
</dbReference>
<accession>A0A8B8ACA3</accession>
<evidence type="ECO:0000256" key="18">
    <source>
        <dbReference type="ARBA" id="ARBA00042398"/>
    </source>
</evidence>
<evidence type="ECO:0000256" key="26">
    <source>
        <dbReference type="SAM" id="MobiDB-lite"/>
    </source>
</evidence>
<evidence type="ECO:0000256" key="14">
    <source>
        <dbReference type="ARBA" id="ARBA00023128"/>
    </source>
</evidence>
<feature type="binding site" evidence="25">
    <location>
        <position position="321"/>
    </location>
    <ligand>
        <name>Mg(2+)</name>
        <dbReference type="ChEBI" id="CHEBI:18420"/>
        <label>1</label>
    </ligand>
</feature>
<evidence type="ECO:0000256" key="12">
    <source>
        <dbReference type="ARBA" id="ARBA00022801"/>
    </source>
</evidence>
<dbReference type="KEGG" id="cvn:111100902"/>
<keyword evidence="12" id="KW-0378">Hydrolase</keyword>
<dbReference type="EC" id="3.2.1.143" evidence="7"/>
<evidence type="ECO:0000256" key="15">
    <source>
        <dbReference type="ARBA" id="ARBA00023204"/>
    </source>
</evidence>
<evidence type="ECO:0000313" key="27">
    <source>
        <dbReference type="Proteomes" id="UP000694844"/>
    </source>
</evidence>
<evidence type="ECO:0000256" key="20">
    <source>
        <dbReference type="ARBA" id="ARBA00042722"/>
    </source>
</evidence>
<evidence type="ECO:0000256" key="11">
    <source>
        <dbReference type="ARBA" id="ARBA00022763"/>
    </source>
</evidence>
<evidence type="ECO:0000256" key="10">
    <source>
        <dbReference type="ARBA" id="ARBA00022723"/>
    </source>
</evidence>
<evidence type="ECO:0000256" key="3">
    <source>
        <dbReference type="ARBA" id="ARBA00004305"/>
    </source>
</evidence>
<evidence type="ECO:0000256" key="1">
    <source>
        <dbReference type="ARBA" id="ARBA00004123"/>
    </source>
</evidence>
<keyword evidence="9" id="KW-0963">Cytoplasm</keyword>
<evidence type="ECO:0000256" key="17">
    <source>
        <dbReference type="ARBA" id="ARBA00041057"/>
    </source>
</evidence>
<comment type="catalytic activity">
    <reaction evidence="24">
        <text>alpha-NAD(+) + H2O = ADP-D-ribose + nicotinamide + H(+)</text>
        <dbReference type="Rhea" id="RHEA:68792"/>
        <dbReference type="ChEBI" id="CHEBI:15377"/>
        <dbReference type="ChEBI" id="CHEBI:15378"/>
        <dbReference type="ChEBI" id="CHEBI:17154"/>
        <dbReference type="ChEBI" id="CHEBI:57967"/>
        <dbReference type="ChEBI" id="CHEBI:77017"/>
    </reaction>
</comment>
<proteinExistence type="inferred from homology"/>
<comment type="cofactor">
    <cofactor evidence="25">
        <name>Mg(2+)</name>
        <dbReference type="ChEBI" id="CHEBI:18420"/>
    </cofactor>
    <text evidence="25">Binds 2 magnesium ions per subunit.</text>
</comment>
<keyword evidence="10 25" id="KW-0479">Metal-binding</keyword>
<dbReference type="SUPFAM" id="SSF101478">
    <property type="entry name" value="ADP-ribosylglycohydrolase"/>
    <property type="match status" value="1"/>
</dbReference>